<evidence type="ECO:0000256" key="1">
    <source>
        <dbReference type="SAM" id="Phobius"/>
    </source>
</evidence>
<keyword evidence="1" id="KW-0472">Membrane</keyword>
<protein>
    <submittedName>
        <fullName evidence="2">Uncharacterized protein</fullName>
    </submittedName>
</protein>
<name>A0A377JIC0_HAEPA</name>
<keyword evidence="1" id="KW-0812">Transmembrane</keyword>
<gene>
    <name evidence="2" type="ORF">NCTC10672_01395</name>
</gene>
<feature type="transmembrane region" description="Helical" evidence="1">
    <location>
        <begin position="105"/>
        <end position="130"/>
    </location>
</feature>
<dbReference type="Proteomes" id="UP000254186">
    <property type="component" value="Unassembled WGS sequence"/>
</dbReference>
<evidence type="ECO:0000313" key="2">
    <source>
        <dbReference type="EMBL" id="STP05431.1"/>
    </source>
</evidence>
<feature type="transmembrane region" description="Helical" evidence="1">
    <location>
        <begin position="23"/>
        <end position="41"/>
    </location>
</feature>
<sequence length="179" mass="20365">MSVLGKILSPLRYLKIKHGEKRVFDYILPILCSLLFIIVNSNLEHPMRFLGNSSIVNLVNGILQILSGFYIASLAAVATFSRPEIDQVMSGTPPKLGGKNLTRRLFLTHLFGYLAFMSIFLYFLGGLAQLSLPNITSLINSDYYIYFKQLLSFIYLTFLFNIIFVTLLGLFFLIDRIHN</sequence>
<dbReference type="RefSeq" id="WP_262054180.1">
    <property type="nucleotide sequence ID" value="NZ_UGHY01000002.1"/>
</dbReference>
<reference evidence="2 3" key="1">
    <citation type="submission" date="2018-06" db="EMBL/GenBank/DDBJ databases">
        <authorList>
            <consortium name="Pathogen Informatics"/>
            <person name="Doyle S."/>
        </authorList>
    </citation>
    <scope>NUCLEOTIDE SEQUENCE [LARGE SCALE GENOMIC DNA]</scope>
    <source>
        <strain evidence="2 3">NCTC10672</strain>
    </source>
</reference>
<evidence type="ECO:0000313" key="3">
    <source>
        <dbReference type="Proteomes" id="UP000254186"/>
    </source>
</evidence>
<keyword evidence="1" id="KW-1133">Transmembrane helix</keyword>
<accession>A0A377JIC0</accession>
<proteinExistence type="predicted"/>
<feature type="transmembrane region" description="Helical" evidence="1">
    <location>
        <begin position="61"/>
        <end position="80"/>
    </location>
</feature>
<dbReference type="EMBL" id="UGHY01000002">
    <property type="protein sequence ID" value="STP05431.1"/>
    <property type="molecule type" value="Genomic_DNA"/>
</dbReference>
<dbReference type="AlphaFoldDB" id="A0A377JIC0"/>
<organism evidence="2 3">
    <name type="scientific">Haemophilus parainfluenzae</name>
    <dbReference type="NCBI Taxonomy" id="729"/>
    <lineage>
        <taxon>Bacteria</taxon>
        <taxon>Pseudomonadati</taxon>
        <taxon>Pseudomonadota</taxon>
        <taxon>Gammaproteobacteria</taxon>
        <taxon>Pasteurellales</taxon>
        <taxon>Pasteurellaceae</taxon>
        <taxon>Haemophilus</taxon>
    </lineage>
</organism>
<feature type="transmembrane region" description="Helical" evidence="1">
    <location>
        <begin position="150"/>
        <end position="174"/>
    </location>
</feature>